<dbReference type="SUPFAM" id="SSF48264">
    <property type="entry name" value="Cytochrome P450"/>
    <property type="match status" value="1"/>
</dbReference>
<dbReference type="PROSITE" id="PS00086">
    <property type="entry name" value="CYTOCHROME_P450"/>
    <property type="match status" value="1"/>
</dbReference>
<comment type="cofactor">
    <cofactor evidence="1 15">
        <name>heme</name>
        <dbReference type="ChEBI" id="CHEBI:30413"/>
    </cofactor>
</comment>
<dbReference type="InterPro" id="IPR002401">
    <property type="entry name" value="Cyt_P450_E_grp-I"/>
</dbReference>
<dbReference type="GO" id="GO:0020037">
    <property type="term" value="F:heme binding"/>
    <property type="evidence" value="ECO:0007669"/>
    <property type="project" value="InterPro"/>
</dbReference>
<gene>
    <name evidence="17" type="ORF">SAY86_022333</name>
</gene>
<comment type="catalytic activity">
    <reaction evidence="12">
        <text>2-cis-(+)-abscisate + reduced [NADPH--hemoprotein reductase] + O2 = (+)-8'-hydroxyabscisate + oxidized [NADPH--hemoprotein reductase] + H2O + H(+)</text>
        <dbReference type="Rhea" id="RHEA:12897"/>
        <dbReference type="Rhea" id="RHEA-COMP:11964"/>
        <dbReference type="Rhea" id="RHEA-COMP:11965"/>
        <dbReference type="ChEBI" id="CHEBI:15377"/>
        <dbReference type="ChEBI" id="CHEBI:15378"/>
        <dbReference type="ChEBI" id="CHEBI:15379"/>
        <dbReference type="ChEBI" id="CHEBI:37569"/>
        <dbReference type="ChEBI" id="CHEBI:57618"/>
        <dbReference type="ChEBI" id="CHEBI:58210"/>
        <dbReference type="ChEBI" id="CHEBI:58490"/>
        <dbReference type="EC" id="1.14.14.137"/>
    </reaction>
</comment>
<dbReference type="GO" id="GO:0016125">
    <property type="term" value="P:sterol metabolic process"/>
    <property type="evidence" value="ECO:0007669"/>
    <property type="project" value="TreeGrafter"/>
</dbReference>
<dbReference type="InterPro" id="IPR017972">
    <property type="entry name" value="Cyt_P450_CS"/>
</dbReference>
<reference evidence="17 18" key="1">
    <citation type="journal article" date="2023" name="Hortic Res">
        <title>Pangenome of water caltrop reveals structural variations and asymmetric subgenome divergence after allopolyploidization.</title>
        <authorList>
            <person name="Zhang X."/>
            <person name="Chen Y."/>
            <person name="Wang L."/>
            <person name="Yuan Y."/>
            <person name="Fang M."/>
            <person name="Shi L."/>
            <person name="Lu R."/>
            <person name="Comes H.P."/>
            <person name="Ma Y."/>
            <person name="Chen Y."/>
            <person name="Huang G."/>
            <person name="Zhou Y."/>
            <person name="Zheng Z."/>
            <person name="Qiu Y."/>
        </authorList>
    </citation>
    <scope>NUCLEOTIDE SEQUENCE [LARGE SCALE GENOMIC DNA]</scope>
    <source>
        <strain evidence="17">F231</strain>
    </source>
</reference>
<keyword evidence="18" id="KW-1185">Reference proteome</keyword>
<dbReference type="InterPro" id="IPR001128">
    <property type="entry name" value="Cyt_P450"/>
</dbReference>
<dbReference type="InterPro" id="IPR036396">
    <property type="entry name" value="Cyt_P450_sf"/>
</dbReference>
<evidence type="ECO:0000256" key="2">
    <source>
        <dbReference type="ARBA" id="ARBA00004167"/>
    </source>
</evidence>
<dbReference type="Proteomes" id="UP001346149">
    <property type="component" value="Unassembled WGS sequence"/>
</dbReference>
<evidence type="ECO:0000256" key="15">
    <source>
        <dbReference type="PIRSR" id="PIRSR602401-1"/>
    </source>
</evidence>
<accession>A0AAN7RAJ7</accession>
<dbReference type="GO" id="GO:0009687">
    <property type="term" value="P:abscisic acid metabolic process"/>
    <property type="evidence" value="ECO:0007669"/>
    <property type="project" value="TreeGrafter"/>
</dbReference>
<dbReference type="PRINTS" id="PR00385">
    <property type="entry name" value="P450"/>
</dbReference>
<comment type="pathway">
    <text evidence="13">Plant hormone degradation; abscisic acid degradation.</text>
</comment>
<dbReference type="GO" id="GO:0016020">
    <property type="term" value="C:membrane"/>
    <property type="evidence" value="ECO:0007669"/>
    <property type="project" value="UniProtKB-SubCell"/>
</dbReference>
<evidence type="ECO:0000256" key="7">
    <source>
        <dbReference type="ARBA" id="ARBA00022989"/>
    </source>
</evidence>
<dbReference type="FunFam" id="1.10.630.10:FF:000014">
    <property type="entry name" value="Abscisic acid 8"/>
    <property type="match status" value="1"/>
</dbReference>
<evidence type="ECO:0000256" key="11">
    <source>
        <dbReference type="ARBA" id="ARBA00023136"/>
    </source>
</evidence>
<dbReference type="EMBL" id="JAXQNO010000008">
    <property type="protein sequence ID" value="KAK4791898.1"/>
    <property type="molecule type" value="Genomic_DNA"/>
</dbReference>
<evidence type="ECO:0000256" key="5">
    <source>
        <dbReference type="ARBA" id="ARBA00022692"/>
    </source>
</evidence>
<keyword evidence="6 15" id="KW-0479">Metal-binding</keyword>
<keyword evidence="4 15" id="KW-0349">Heme</keyword>
<evidence type="ECO:0000256" key="13">
    <source>
        <dbReference type="ARBA" id="ARBA00060633"/>
    </source>
</evidence>
<evidence type="ECO:0000256" key="6">
    <source>
        <dbReference type="ARBA" id="ARBA00022723"/>
    </source>
</evidence>
<dbReference type="GO" id="GO:0010295">
    <property type="term" value="F:(+)-abscisic acid 8'-hydroxylase activity"/>
    <property type="evidence" value="ECO:0007669"/>
    <property type="project" value="UniProtKB-EC"/>
</dbReference>
<dbReference type="AlphaFoldDB" id="A0AAN7RAJ7"/>
<evidence type="ECO:0000313" key="18">
    <source>
        <dbReference type="Proteomes" id="UP001346149"/>
    </source>
</evidence>
<dbReference type="CDD" id="cd11043">
    <property type="entry name" value="CYP90-like"/>
    <property type="match status" value="1"/>
</dbReference>
<evidence type="ECO:0000256" key="8">
    <source>
        <dbReference type="ARBA" id="ARBA00023002"/>
    </source>
</evidence>
<dbReference type="PRINTS" id="PR00463">
    <property type="entry name" value="EP450I"/>
</dbReference>
<evidence type="ECO:0000256" key="12">
    <source>
        <dbReference type="ARBA" id="ARBA00050609"/>
    </source>
</evidence>
<dbReference type="GO" id="GO:0005506">
    <property type="term" value="F:iron ion binding"/>
    <property type="evidence" value="ECO:0007669"/>
    <property type="project" value="InterPro"/>
</dbReference>
<keyword evidence="10 16" id="KW-0503">Monooxygenase</keyword>
<feature type="binding site" description="axial binding residue" evidence="15">
    <location>
        <position position="406"/>
    </location>
    <ligand>
        <name>heme</name>
        <dbReference type="ChEBI" id="CHEBI:30413"/>
    </ligand>
    <ligandPart>
        <name>Fe</name>
        <dbReference type="ChEBI" id="CHEBI:18248"/>
    </ligandPart>
</feature>
<keyword evidence="9 15" id="KW-0408">Iron</keyword>
<dbReference type="PANTHER" id="PTHR24286:SF10">
    <property type="entry name" value="ABSCISIC ACID 8'-HYDROXYLASE 1"/>
    <property type="match status" value="1"/>
</dbReference>
<keyword evidence="11" id="KW-0472">Membrane</keyword>
<dbReference type="PANTHER" id="PTHR24286">
    <property type="entry name" value="CYTOCHROME P450 26"/>
    <property type="match status" value="1"/>
</dbReference>
<evidence type="ECO:0000256" key="14">
    <source>
        <dbReference type="ARBA" id="ARBA00066338"/>
    </source>
</evidence>
<evidence type="ECO:0000256" key="3">
    <source>
        <dbReference type="ARBA" id="ARBA00010617"/>
    </source>
</evidence>
<keyword evidence="7" id="KW-1133">Transmembrane helix</keyword>
<comment type="caution">
    <text evidence="17">The sequence shown here is derived from an EMBL/GenBank/DDBJ whole genome shotgun (WGS) entry which is preliminary data.</text>
</comment>
<protein>
    <recommendedName>
        <fullName evidence="14">(+)-abscisic acid 8'-hydroxylase</fullName>
        <ecNumber evidence="14">1.14.14.137</ecNumber>
    </recommendedName>
</protein>
<dbReference type="Gene3D" id="1.10.630.10">
    <property type="entry name" value="Cytochrome P450"/>
    <property type="match status" value="1"/>
</dbReference>
<comment type="similarity">
    <text evidence="3 16">Belongs to the cytochrome P450 family.</text>
</comment>
<evidence type="ECO:0000256" key="16">
    <source>
        <dbReference type="RuleBase" id="RU000461"/>
    </source>
</evidence>
<comment type="subcellular location">
    <subcellularLocation>
        <location evidence="2">Membrane</location>
        <topology evidence="2">Single-pass membrane protein</topology>
    </subcellularLocation>
</comment>
<evidence type="ECO:0000313" key="17">
    <source>
        <dbReference type="EMBL" id="KAK4791898.1"/>
    </source>
</evidence>
<dbReference type="EC" id="1.14.14.137" evidence="14"/>
<evidence type="ECO:0000256" key="9">
    <source>
        <dbReference type="ARBA" id="ARBA00023004"/>
    </source>
</evidence>
<organism evidence="17 18">
    <name type="scientific">Trapa natans</name>
    <name type="common">Water chestnut</name>
    <dbReference type="NCBI Taxonomy" id="22666"/>
    <lineage>
        <taxon>Eukaryota</taxon>
        <taxon>Viridiplantae</taxon>
        <taxon>Streptophyta</taxon>
        <taxon>Embryophyta</taxon>
        <taxon>Tracheophyta</taxon>
        <taxon>Spermatophyta</taxon>
        <taxon>Magnoliopsida</taxon>
        <taxon>eudicotyledons</taxon>
        <taxon>Gunneridae</taxon>
        <taxon>Pentapetalae</taxon>
        <taxon>rosids</taxon>
        <taxon>malvids</taxon>
        <taxon>Myrtales</taxon>
        <taxon>Lythraceae</taxon>
        <taxon>Trapa</taxon>
    </lineage>
</organism>
<keyword evidence="5" id="KW-0812">Transmembrane</keyword>
<evidence type="ECO:0000256" key="1">
    <source>
        <dbReference type="ARBA" id="ARBA00001971"/>
    </source>
</evidence>
<sequence>MALPFFFFFSIYLCILIRSFLSSYGRRPKLPLPPGTLGWPYIGETFQLYSRDPNLFFSSKVKRYGSIFKTHILGCPCVMVSSPEAAKFVLVTKSHLFKPTFPAGKERLLGKQAIFFHQGKYHSKLRKLVLRSFMPNSIRSRVSDIETLAIDFLRSLEGKSVDNTFLELKTYSFTVALMSIFGKEEMKYSQDLKRCYYVLEKGYNSMPLNLPGTLFHKSMAARRELGGILADILNRRRQRQMKYHDLLDSFMNHKEGLTDGQITDNIIGIIFAARDTTASVLTWIVKYLADNPTVLQAVTEEQEGVIAEKRRSLTWEDTRKMPLTWRVIQETLRIASILSFTFREAIEDVEYEGYLIPKGWKVMPLFRNIHHNPDIFPDPTRFDPSRFEHAPEPNTFLGFGNGIHSCPGKELSKLEILVLLHHLTTKYRWSLKGSSNGIQYGPFALPQDGLPIELHRKCAQNLAYPFDVVKSSKEGFHFVVESKPIPLDPKNMEPVPFPSLQSVPTRAGMVAHPELNEMGP</sequence>
<name>A0AAN7RAJ7_TRANT</name>
<keyword evidence="8 16" id="KW-0560">Oxidoreductase</keyword>
<evidence type="ECO:0000256" key="10">
    <source>
        <dbReference type="ARBA" id="ARBA00023033"/>
    </source>
</evidence>
<dbReference type="Pfam" id="PF00067">
    <property type="entry name" value="p450"/>
    <property type="match status" value="1"/>
</dbReference>
<evidence type="ECO:0000256" key="4">
    <source>
        <dbReference type="ARBA" id="ARBA00022617"/>
    </source>
</evidence>
<proteinExistence type="inferred from homology"/>